<evidence type="ECO:0000313" key="2">
    <source>
        <dbReference type="EMBL" id="GJT62753.1"/>
    </source>
</evidence>
<accession>A0ABQ5FI95</accession>
<evidence type="ECO:0000313" key="3">
    <source>
        <dbReference type="Proteomes" id="UP001151760"/>
    </source>
</evidence>
<feature type="transmembrane region" description="Helical" evidence="1">
    <location>
        <begin position="129"/>
        <end position="146"/>
    </location>
</feature>
<dbReference type="EMBL" id="BQNB010017402">
    <property type="protein sequence ID" value="GJT62753.1"/>
    <property type="molecule type" value="Genomic_DNA"/>
</dbReference>
<evidence type="ECO:0000256" key="1">
    <source>
        <dbReference type="SAM" id="Phobius"/>
    </source>
</evidence>
<proteinExistence type="predicted"/>
<gene>
    <name evidence="2" type="ORF">Tco_1006286</name>
</gene>
<comment type="caution">
    <text evidence="2">The sequence shown here is derived from an EMBL/GenBank/DDBJ whole genome shotgun (WGS) entry which is preliminary data.</text>
</comment>
<name>A0ABQ5FI95_9ASTR</name>
<protein>
    <submittedName>
        <fullName evidence="2">Uncharacterized protein</fullName>
    </submittedName>
</protein>
<keyword evidence="3" id="KW-1185">Reference proteome</keyword>
<keyword evidence="1" id="KW-0812">Transmembrane</keyword>
<reference evidence="2" key="1">
    <citation type="journal article" date="2022" name="Int. J. Mol. Sci.">
        <title>Draft Genome of Tanacetum Coccineum: Genomic Comparison of Closely Related Tanacetum-Family Plants.</title>
        <authorList>
            <person name="Yamashiro T."/>
            <person name="Shiraishi A."/>
            <person name="Nakayama K."/>
            <person name="Satake H."/>
        </authorList>
    </citation>
    <scope>NUCLEOTIDE SEQUENCE</scope>
</reference>
<keyword evidence="1" id="KW-0472">Membrane</keyword>
<keyword evidence="1" id="KW-1133">Transmembrane helix</keyword>
<reference evidence="2" key="2">
    <citation type="submission" date="2022-01" db="EMBL/GenBank/DDBJ databases">
        <authorList>
            <person name="Yamashiro T."/>
            <person name="Shiraishi A."/>
            <person name="Satake H."/>
            <person name="Nakayama K."/>
        </authorList>
    </citation>
    <scope>NUCLEOTIDE SEQUENCE</scope>
</reference>
<organism evidence="2 3">
    <name type="scientific">Tanacetum coccineum</name>
    <dbReference type="NCBI Taxonomy" id="301880"/>
    <lineage>
        <taxon>Eukaryota</taxon>
        <taxon>Viridiplantae</taxon>
        <taxon>Streptophyta</taxon>
        <taxon>Embryophyta</taxon>
        <taxon>Tracheophyta</taxon>
        <taxon>Spermatophyta</taxon>
        <taxon>Magnoliopsida</taxon>
        <taxon>eudicotyledons</taxon>
        <taxon>Gunneridae</taxon>
        <taxon>Pentapetalae</taxon>
        <taxon>asterids</taxon>
        <taxon>campanulids</taxon>
        <taxon>Asterales</taxon>
        <taxon>Asteraceae</taxon>
        <taxon>Asteroideae</taxon>
        <taxon>Anthemideae</taxon>
        <taxon>Anthemidinae</taxon>
        <taxon>Tanacetum</taxon>
    </lineage>
</organism>
<sequence length="169" mass="19473">MSNFKDSSYHNNSGRRIMSPEMEDYYTWEEIKSSNIDICRAFLKLCVVEDPIWEKITCELKEPFLNTYVDECVCFQVQRMTEEKVYALRKDMQEIHASINNDLKVSTTVVEDIARSPNGKLTYVGFKHVYMFVACVVLCLLVASYSQEHLEGDALVPWIPALEQGIATI</sequence>
<dbReference type="Proteomes" id="UP001151760">
    <property type="component" value="Unassembled WGS sequence"/>
</dbReference>